<gene>
    <name evidence="3" type="ORF">GW590_06110</name>
</gene>
<feature type="domain" description="Tli3-like" evidence="2">
    <location>
        <begin position="25"/>
        <end position="124"/>
    </location>
</feature>
<reference evidence="3 4" key="2">
    <citation type="submission" date="2020-06" db="EMBL/GenBank/DDBJ databases">
        <title>Polyphasic characterization of a Rahnella strain isolated from tree sap.</title>
        <authorList>
            <person name="Kim I.S."/>
        </authorList>
    </citation>
    <scope>NUCLEOTIDE SEQUENCE [LARGE SCALE GENOMIC DNA]</scope>
    <source>
        <strain evidence="3 4">SAP-1</strain>
    </source>
</reference>
<evidence type="ECO:0000256" key="1">
    <source>
        <dbReference type="SAM" id="SignalP"/>
    </source>
</evidence>
<keyword evidence="4" id="KW-1185">Reference proteome</keyword>
<sequence length="256" mass="29538">MKALTILLLIISIGLLTSCQASPKKPPTQVVYRFDDHRYLELKGFYCEGELWYVDNKMNIRSQVHSQFYRVFTKKYIHPSERYIAITSYGAGGFSISKDYGRTWEGASFAPGGGADRFGKRIPRRKDRDGYWIPAGEYTHPIREDIISFTVVNDQGFMLTKWGDIYMSSKPFDDPRLEPGGSGIDYISSGEKHHLFPRDVGSRWGKDYLSWVSIQGDKPWKVFAFYENFQGIPNKIPKVKNYRGWDRMRCDPSLGL</sequence>
<feature type="chain" id="PRO_5033047905" description="Tli3-like domain-containing protein" evidence="1">
    <location>
        <begin position="22"/>
        <end position="256"/>
    </location>
</feature>
<keyword evidence="1" id="KW-0732">Signal</keyword>
<accession>A0A848MH64</accession>
<organism evidence="3 4">
    <name type="scientific">Rouxiella aceris</name>
    <dbReference type="NCBI Taxonomy" id="2703884"/>
    <lineage>
        <taxon>Bacteria</taxon>
        <taxon>Pseudomonadati</taxon>
        <taxon>Pseudomonadota</taxon>
        <taxon>Gammaproteobacteria</taxon>
        <taxon>Enterobacterales</taxon>
        <taxon>Yersiniaceae</taxon>
        <taxon>Rouxiella</taxon>
    </lineage>
</organism>
<proteinExistence type="predicted"/>
<dbReference type="EMBL" id="JAADJU010000003">
    <property type="protein sequence ID" value="NMP26440.1"/>
    <property type="molecule type" value="Genomic_DNA"/>
</dbReference>
<dbReference type="Pfam" id="PF24316">
    <property type="entry name" value="Tli3"/>
    <property type="match status" value="1"/>
</dbReference>
<evidence type="ECO:0000313" key="3">
    <source>
        <dbReference type="EMBL" id="NMP26440.1"/>
    </source>
</evidence>
<dbReference type="AlphaFoldDB" id="A0A848MH64"/>
<evidence type="ECO:0000259" key="2">
    <source>
        <dbReference type="Pfam" id="PF24316"/>
    </source>
</evidence>
<comment type="caution">
    <text evidence="3">The sequence shown here is derived from an EMBL/GenBank/DDBJ whole genome shotgun (WGS) entry which is preliminary data.</text>
</comment>
<protein>
    <recommendedName>
        <fullName evidence="2">Tli3-like domain-containing protein</fullName>
    </recommendedName>
</protein>
<dbReference type="PROSITE" id="PS51257">
    <property type="entry name" value="PROKAR_LIPOPROTEIN"/>
    <property type="match status" value="1"/>
</dbReference>
<dbReference type="RefSeq" id="WP_169402148.1">
    <property type="nucleotide sequence ID" value="NZ_JAADJU010000003.1"/>
</dbReference>
<reference evidence="3 4" key="1">
    <citation type="submission" date="2020-01" db="EMBL/GenBank/DDBJ databases">
        <authorList>
            <person name="Lee S.D."/>
        </authorList>
    </citation>
    <scope>NUCLEOTIDE SEQUENCE [LARGE SCALE GENOMIC DNA]</scope>
    <source>
        <strain evidence="3 4">SAP-1</strain>
    </source>
</reference>
<feature type="signal peptide" evidence="1">
    <location>
        <begin position="1"/>
        <end position="21"/>
    </location>
</feature>
<evidence type="ECO:0000313" key="4">
    <source>
        <dbReference type="Proteomes" id="UP000585363"/>
    </source>
</evidence>
<dbReference type="InterPro" id="IPR057562">
    <property type="entry name" value="Tli3-like_dom"/>
</dbReference>
<name>A0A848MH64_9GAMM</name>
<dbReference type="Proteomes" id="UP000585363">
    <property type="component" value="Unassembled WGS sequence"/>
</dbReference>